<sequence>MYDRRFDDRRFASGLPDKHEIDPRTYEREYQYAQCLGSGKIAQTEDEVYDQLEQVPDAPDPWSMSTCWFCSSTLLSRMLSSLQGNYIPIFYDSIKLLEGASSPGPHTTVPDILIEYIPVHAYMDILNQDMRLEDFIAKPNRSEIVVIDLEHFRLRKAGGVNRQGVEECQRPGG</sequence>
<evidence type="ECO:0000313" key="2">
    <source>
        <dbReference type="Proteomes" id="UP000663850"/>
    </source>
</evidence>
<evidence type="ECO:0000313" key="1">
    <source>
        <dbReference type="EMBL" id="CAE6514650.1"/>
    </source>
</evidence>
<gene>
    <name evidence="1" type="ORF">RDB_LOCUS110174</name>
</gene>
<dbReference type="AlphaFoldDB" id="A0A8H3D7P0"/>
<accession>A0A8H3D7P0</accession>
<reference evidence="1" key="1">
    <citation type="submission" date="2021-01" db="EMBL/GenBank/DDBJ databases">
        <authorList>
            <person name="Kaushik A."/>
        </authorList>
    </citation>
    <scope>NUCLEOTIDE SEQUENCE</scope>
    <source>
        <strain evidence="1">Type strain: AG8-Rh-89/</strain>
    </source>
</reference>
<protein>
    <submittedName>
        <fullName evidence="1">Uncharacterized protein</fullName>
    </submittedName>
</protein>
<organism evidence="1 2">
    <name type="scientific">Rhizoctonia solani</name>
    <dbReference type="NCBI Taxonomy" id="456999"/>
    <lineage>
        <taxon>Eukaryota</taxon>
        <taxon>Fungi</taxon>
        <taxon>Dikarya</taxon>
        <taxon>Basidiomycota</taxon>
        <taxon>Agaricomycotina</taxon>
        <taxon>Agaricomycetes</taxon>
        <taxon>Cantharellales</taxon>
        <taxon>Ceratobasidiaceae</taxon>
        <taxon>Rhizoctonia</taxon>
    </lineage>
</organism>
<dbReference type="Proteomes" id="UP000663850">
    <property type="component" value="Unassembled WGS sequence"/>
</dbReference>
<comment type="caution">
    <text evidence="1">The sequence shown here is derived from an EMBL/GenBank/DDBJ whole genome shotgun (WGS) entry which is preliminary data.</text>
</comment>
<name>A0A8H3D7P0_9AGAM</name>
<dbReference type="EMBL" id="CAJMWZ010006041">
    <property type="protein sequence ID" value="CAE6514650.1"/>
    <property type="molecule type" value="Genomic_DNA"/>
</dbReference>
<proteinExistence type="predicted"/>